<dbReference type="EMBL" id="JABRWQ010000001">
    <property type="protein sequence ID" value="NRD22062.1"/>
    <property type="molecule type" value="Genomic_DNA"/>
</dbReference>
<name>A0ABX2E0T6_9FLAO</name>
<dbReference type="PROSITE" id="PS51257">
    <property type="entry name" value="PROKAR_LIPOPROTEIN"/>
    <property type="match status" value="1"/>
</dbReference>
<organism evidence="1 2">
    <name type="scientific">Winogradskyella litoriviva</name>
    <dbReference type="NCBI Taxonomy" id="1220182"/>
    <lineage>
        <taxon>Bacteria</taxon>
        <taxon>Pseudomonadati</taxon>
        <taxon>Bacteroidota</taxon>
        <taxon>Flavobacteriia</taxon>
        <taxon>Flavobacteriales</taxon>
        <taxon>Flavobacteriaceae</taxon>
        <taxon>Winogradskyella</taxon>
    </lineage>
</organism>
<sequence>MKKIIFYLTFIIVTSTIFIACSLPDDDPVTCEEMIAELQQLKITIEEYAATSTCSEEFECQYIAFGSKPCGGPWEYLIYTTSIDTEQLIIMVNEYNELENNYNEICGAISDCSVPIEPTGFTCEDNKCIPIF</sequence>
<comment type="caution">
    <text evidence="1">The sequence shown here is derived from an EMBL/GenBank/DDBJ whole genome shotgun (WGS) entry which is preliminary data.</text>
</comment>
<dbReference type="RefSeq" id="WP_173299715.1">
    <property type="nucleotide sequence ID" value="NZ_JABRWQ010000001.1"/>
</dbReference>
<protein>
    <recommendedName>
        <fullName evidence="3">DUF4377 domain-containing protein</fullName>
    </recommendedName>
</protein>
<accession>A0ABX2E0T6</accession>
<keyword evidence="2" id="KW-1185">Reference proteome</keyword>
<evidence type="ECO:0000313" key="2">
    <source>
        <dbReference type="Proteomes" id="UP000805085"/>
    </source>
</evidence>
<dbReference type="Proteomes" id="UP000805085">
    <property type="component" value="Unassembled WGS sequence"/>
</dbReference>
<gene>
    <name evidence="1" type="ORF">HNV10_02340</name>
</gene>
<evidence type="ECO:0008006" key="3">
    <source>
        <dbReference type="Google" id="ProtNLM"/>
    </source>
</evidence>
<proteinExistence type="predicted"/>
<reference evidence="1 2" key="1">
    <citation type="journal article" date="2015" name="Int. J. Syst. Evol. Microbiol.">
        <title>Winogradskyella litoriviva sp. nov., isolated from coastal seawater.</title>
        <authorList>
            <person name="Nedashkovskaya O.I."/>
            <person name="Kukhlevskiy A.D."/>
            <person name="Zhukova N.V."/>
            <person name="Kim S.J."/>
            <person name="Rhee S.K."/>
            <person name="Mikhailov V.V."/>
        </authorList>
    </citation>
    <scope>NUCLEOTIDE SEQUENCE [LARGE SCALE GENOMIC DNA]</scope>
    <source>
        <strain evidence="1 2">KMM6491</strain>
    </source>
</reference>
<evidence type="ECO:0000313" key="1">
    <source>
        <dbReference type="EMBL" id="NRD22062.1"/>
    </source>
</evidence>